<proteinExistence type="predicted"/>
<sequence>MLEGGFLFGPQLYASDEVSSEGENEMMTKSDEASTGIEEALIKNVLKGSTVAPHEAYQQEMARREWNVREALLGKAQLDAAEEKMAAALQELEEITHQAHKMTRCLQISRRRAVDQLHHLDAVYVAAEKGLLSEKDELMEQFKDTNLECARSLDEINSTINRVNERIATGNSLFETMESVRTALFELNFRADKLHASARLTKENDTLKQMLDNDVEKLLEAQAQLSATLQVPFKTQFNPTIWNRDIVKKNLQKLAILGGWVKMVGRLTETFPEGALFEEFLNDLHGLRRSIHKHEFVPMMLVRKEEMSDLESIDVDPSFNKKRNENSFTLFYDLDLPTHLSYSADSFVSAPEPLLNETGVSVQAVSSSARVEITESETRSMFANTTVTDDKSFVNPVTQSPLCPTAQEIASVMTAKTADSRHGLPTNEIVTADCTTAAEIVTPKLACPKQQKKVAQDVDERLVEPDEDLLTAVKQLSAGACSYDNLVICGRQWERNLSWTWIGLKWKRPKLGVIE</sequence>
<evidence type="ECO:0000313" key="1">
    <source>
        <dbReference type="Proteomes" id="UP000887575"/>
    </source>
</evidence>
<keyword evidence="1" id="KW-1185">Reference proteome</keyword>
<reference evidence="2" key="1">
    <citation type="submission" date="2024-02" db="UniProtKB">
        <authorList>
            <consortium name="WormBaseParasite"/>
        </authorList>
    </citation>
    <scope>IDENTIFICATION</scope>
</reference>
<protein>
    <submittedName>
        <fullName evidence="2">Uncharacterized protein</fullName>
    </submittedName>
</protein>
<dbReference type="AlphaFoldDB" id="A0AAF3EEQ3"/>
<accession>A0AAF3EEQ3</accession>
<name>A0AAF3EEQ3_9BILA</name>
<organism evidence="1 2">
    <name type="scientific">Mesorhabditis belari</name>
    <dbReference type="NCBI Taxonomy" id="2138241"/>
    <lineage>
        <taxon>Eukaryota</taxon>
        <taxon>Metazoa</taxon>
        <taxon>Ecdysozoa</taxon>
        <taxon>Nematoda</taxon>
        <taxon>Chromadorea</taxon>
        <taxon>Rhabditida</taxon>
        <taxon>Rhabditina</taxon>
        <taxon>Rhabditomorpha</taxon>
        <taxon>Rhabditoidea</taxon>
        <taxon>Rhabditidae</taxon>
        <taxon>Mesorhabditinae</taxon>
        <taxon>Mesorhabditis</taxon>
    </lineage>
</organism>
<dbReference type="WBParaSite" id="MBELARI_LOCUS12461">
    <property type="protein sequence ID" value="MBELARI_LOCUS12461"/>
    <property type="gene ID" value="MBELARI_LOCUS12461"/>
</dbReference>
<evidence type="ECO:0000313" key="2">
    <source>
        <dbReference type="WBParaSite" id="MBELARI_LOCUS12461"/>
    </source>
</evidence>
<dbReference type="Proteomes" id="UP000887575">
    <property type="component" value="Unassembled WGS sequence"/>
</dbReference>